<feature type="compositionally biased region" description="Basic residues" evidence="1">
    <location>
        <begin position="1"/>
        <end position="14"/>
    </location>
</feature>
<feature type="compositionally biased region" description="Basic and acidic residues" evidence="1">
    <location>
        <begin position="651"/>
        <end position="675"/>
    </location>
</feature>
<feature type="compositionally biased region" description="Polar residues" evidence="1">
    <location>
        <begin position="19"/>
        <end position="33"/>
    </location>
</feature>
<dbReference type="Proteomes" id="UP000596660">
    <property type="component" value="Unplaced"/>
</dbReference>
<dbReference type="Gramene" id="AUR62042652-RA">
    <property type="protein sequence ID" value="AUR62042652-RA:cds"/>
    <property type="gene ID" value="AUR62042652"/>
</dbReference>
<reference evidence="2" key="2">
    <citation type="submission" date="2021-03" db="UniProtKB">
        <authorList>
            <consortium name="EnsemblPlants"/>
        </authorList>
    </citation>
    <scope>IDENTIFICATION</scope>
</reference>
<evidence type="ECO:0000313" key="2">
    <source>
        <dbReference type="EnsemblPlants" id="AUR62042652-RA:cds"/>
    </source>
</evidence>
<feature type="region of interest" description="Disordered" evidence="1">
    <location>
        <begin position="373"/>
        <end position="395"/>
    </location>
</feature>
<feature type="compositionally biased region" description="Acidic residues" evidence="1">
    <location>
        <begin position="450"/>
        <end position="470"/>
    </location>
</feature>
<protein>
    <submittedName>
        <fullName evidence="2">Uncharacterized protein</fullName>
    </submittedName>
</protein>
<feature type="compositionally biased region" description="Low complexity" evidence="1">
    <location>
        <begin position="34"/>
        <end position="62"/>
    </location>
</feature>
<feature type="compositionally biased region" description="Pro residues" evidence="1">
    <location>
        <begin position="63"/>
        <end position="74"/>
    </location>
</feature>
<feature type="compositionally biased region" description="Basic residues" evidence="1">
    <location>
        <begin position="160"/>
        <end position="170"/>
    </location>
</feature>
<sequence length="767" mass="83710">MVRKSAKASAKKGKEKTQASESTQLKETTITETNPAPTLSSNSLPTTTKNPSPTPSPSCKSPSPSPPKNAPLPKTPEADDSIIKEPASSQGDQPKSAEEFFNTVGEREEEEVRSEEADLQIIGQKKGTSKPLVHSRVTRSSLKNIGEVVVEEQSMDSAGTKRKRTARKSTRGMSVESPSVSMTDLGSRVVLSGCKTEVGYFDESALSDVKELLEFQGWMALFDVCDANIDGVRKFYINLKQMVDRSLGSAVNDVEVNVSVASLAGLLNIPRDGFDEYSGDGWPTLIGVSPDEVHDFVFGGKVPKKAGTFKTGSLKEPVMLVLHSLCNKMIIPRAQENNVSLSRSTTPVIVLTKGILKQKGLIISAGVLKFREEEPVETPKPAKKKQKAEEPAGQKVILKRLESQEEKMSAVGDQLSKLVTLVESLSTSFIMRMSKLEKQVAGSSGIEKEQVEEDQQTDQQEDDNEEEENQGEAGVAEEALKKKKQSTAELDGCIAKLEGSIEAISDDFKEMKELTSTMGQDIEGMRTLAKDLVRGIDGIDSRIQVLEVGAEAAASGAQEAAHELVTHVVDTIRGELAKVQEVFQGQLHAMKEQVESTRRRGVKTLAEGIAVAESLVEVSSGSRRDKGKVDEESDHEGEEASLQSRAKHIAYGKDKAQSKGDSRNEEGKQRNEGRQRQVHAGAWESVKCLISLGKWKGKVDFLVVDMEDEDVVLGWEFLNSVTPVTMGQEVMTITHNGCKHELKLARNEEDGARNTSLKAWWVLGDKH</sequence>
<proteinExistence type="predicted"/>
<accession>A0A803N9L8</accession>
<feature type="region of interest" description="Disordered" evidence="1">
    <location>
        <begin position="153"/>
        <end position="180"/>
    </location>
</feature>
<feature type="region of interest" description="Disordered" evidence="1">
    <location>
        <begin position="1"/>
        <end position="135"/>
    </location>
</feature>
<dbReference type="EnsemblPlants" id="AUR62042652-RA">
    <property type="protein sequence ID" value="AUR62042652-RA:cds"/>
    <property type="gene ID" value="AUR62042652"/>
</dbReference>
<dbReference type="AlphaFoldDB" id="A0A803N9L8"/>
<keyword evidence="3" id="KW-1185">Reference proteome</keyword>
<name>A0A803N9L8_CHEQI</name>
<organism evidence="2 3">
    <name type="scientific">Chenopodium quinoa</name>
    <name type="common">Quinoa</name>
    <dbReference type="NCBI Taxonomy" id="63459"/>
    <lineage>
        <taxon>Eukaryota</taxon>
        <taxon>Viridiplantae</taxon>
        <taxon>Streptophyta</taxon>
        <taxon>Embryophyta</taxon>
        <taxon>Tracheophyta</taxon>
        <taxon>Spermatophyta</taxon>
        <taxon>Magnoliopsida</taxon>
        <taxon>eudicotyledons</taxon>
        <taxon>Gunneridae</taxon>
        <taxon>Pentapetalae</taxon>
        <taxon>Caryophyllales</taxon>
        <taxon>Chenopodiaceae</taxon>
        <taxon>Chenopodioideae</taxon>
        <taxon>Atripliceae</taxon>
        <taxon>Chenopodium</taxon>
    </lineage>
</organism>
<evidence type="ECO:0000313" key="3">
    <source>
        <dbReference type="Proteomes" id="UP000596660"/>
    </source>
</evidence>
<reference evidence="2" key="1">
    <citation type="journal article" date="2017" name="Nature">
        <title>The genome of Chenopodium quinoa.</title>
        <authorList>
            <person name="Jarvis D.E."/>
            <person name="Ho Y.S."/>
            <person name="Lightfoot D.J."/>
            <person name="Schmoeckel S.M."/>
            <person name="Li B."/>
            <person name="Borm T.J.A."/>
            <person name="Ohyanagi H."/>
            <person name="Mineta K."/>
            <person name="Michell C.T."/>
            <person name="Saber N."/>
            <person name="Kharbatia N.M."/>
            <person name="Rupper R.R."/>
            <person name="Sharp A.R."/>
            <person name="Dally N."/>
            <person name="Boughton B.A."/>
            <person name="Woo Y.H."/>
            <person name="Gao G."/>
            <person name="Schijlen E.G.W.M."/>
            <person name="Guo X."/>
            <person name="Momin A.A."/>
            <person name="Negrao S."/>
            <person name="Al-Babili S."/>
            <person name="Gehring C."/>
            <person name="Roessner U."/>
            <person name="Jung C."/>
            <person name="Murphy K."/>
            <person name="Arold S.T."/>
            <person name="Gojobori T."/>
            <person name="van der Linden C.G."/>
            <person name="van Loo E.N."/>
            <person name="Jellen E.N."/>
            <person name="Maughan P.J."/>
            <person name="Tester M."/>
        </authorList>
    </citation>
    <scope>NUCLEOTIDE SEQUENCE [LARGE SCALE GENOMIC DNA]</scope>
    <source>
        <strain evidence="2">cv. PI 614886</strain>
    </source>
</reference>
<feature type="region of interest" description="Disordered" evidence="1">
    <location>
        <begin position="620"/>
        <end position="678"/>
    </location>
</feature>
<evidence type="ECO:0000256" key="1">
    <source>
        <dbReference type="SAM" id="MobiDB-lite"/>
    </source>
</evidence>
<feature type="region of interest" description="Disordered" evidence="1">
    <location>
        <begin position="441"/>
        <end position="482"/>
    </location>
</feature>